<dbReference type="PANTHER" id="PTHR22093">
    <property type="entry name" value="LEUKOCYTE RECEPTOR CLUSTER LRC MEMBER 1"/>
    <property type="match status" value="1"/>
</dbReference>
<accession>V9LFI0</accession>
<feature type="compositionally biased region" description="Basic and acidic residues" evidence="1">
    <location>
        <begin position="93"/>
        <end position="108"/>
    </location>
</feature>
<feature type="region of interest" description="Disordered" evidence="1">
    <location>
        <begin position="1"/>
        <end position="188"/>
    </location>
</feature>
<evidence type="ECO:0000313" key="3">
    <source>
        <dbReference type="EMBL" id="AFP11094.1"/>
    </source>
</evidence>
<proteinExistence type="evidence at transcript level"/>
<evidence type="ECO:0000256" key="1">
    <source>
        <dbReference type="SAM" id="MobiDB-lite"/>
    </source>
</evidence>
<feature type="domain" description="CBF1-interacting co-repressor CIR N-terminal" evidence="2">
    <location>
        <begin position="8"/>
        <end position="44"/>
    </location>
</feature>
<dbReference type="SMART" id="SM01083">
    <property type="entry name" value="Cir_N"/>
    <property type="match status" value="1"/>
</dbReference>
<dbReference type="InterPro" id="IPR019339">
    <property type="entry name" value="CIR_N_dom"/>
</dbReference>
<feature type="compositionally biased region" description="Basic and acidic residues" evidence="1">
    <location>
        <begin position="135"/>
        <end position="146"/>
    </location>
</feature>
<protein>
    <submittedName>
        <fullName evidence="3">Leukocyte receptor cluster member 1-like protein</fullName>
    </submittedName>
</protein>
<dbReference type="PANTHER" id="PTHR22093:SF0">
    <property type="entry name" value="LEUKOCYTE RECEPTOR CLUSTER MEMBER 1"/>
    <property type="match status" value="1"/>
</dbReference>
<feature type="compositionally biased region" description="Basic and acidic residues" evidence="1">
    <location>
        <begin position="12"/>
        <end position="51"/>
    </location>
</feature>
<organism evidence="3">
    <name type="scientific">Callorhinchus milii</name>
    <name type="common">Ghost shark</name>
    <dbReference type="NCBI Taxonomy" id="7868"/>
    <lineage>
        <taxon>Eukaryota</taxon>
        <taxon>Metazoa</taxon>
        <taxon>Chordata</taxon>
        <taxon>Craniata</taxon>
        <taxon>Vertebrata</taxon>
        <taxon>Chondrichthyes</taxon>
        <taxon>Holocephali</taxon>
        <taxon>Chimaeriformes</taxon>
        <taxon>Callorhinchidae</taxon>
        <taxon>Callorhinchus</taxon>
    </lineage>
</organism>
<dbReference type="Pfam" id="PF10197">
    <property type="entry name" value="Cir_N"/>
    <property type="match status" value="1"/>
</dbReference>
<name>V9LFI0_CALMI</name>
<dbReference type="AlphaFoldDB" id="V9LFI0"/>
<evidence type="ECO:0000259" key="2">
    <source>
        <dbReference type="SMART" id="SM01083"/>
    </source>
</evidence>
<feature type="compositionally biased region" description="Polar residues" evidence="1">
    <location>
        <begin position="115"/>
        <end position="127"/>
    </location>
</feature>
<dbReference type="EMBL" id="JW878577">
    <property type="protein sequence ID" value="AFP11094.1"/>
    <property type="molecule type" value="mRNA"/>
</dbReference>
<keyword evidence="3" id="KW-0675">Receptor</keyword>
<sequence>MNILPKKSWHVRNRDNVSRVRRDEAAEAESRRRDEERAARAEQEARTELLRRRSRCALSGGEKGLEPPASPSQGLGLLTDRREDHPTVTGNRELAEEQRQERERRERALGILTYLGQSSAEAQTSKPWYSLPPSERGKEEKEEEKSRGRKRSFDPLLDVQANLRKKRRGAAGETTGARESERGRGRAR</sequence>
<dbReference type="InterPro" id="IPR039875">
    <property type="entry name" value="LENG1-like"/>
</dbReference>
<feature type="non-terminal residue" evidence="3">
    <location>
        <position position="188"/>
    </location>
</feature>
<feature type="compositionally biased region" description="Basic and acidic residues" evidence="1">
    <location>
        <begin position="176"/>
        <end position="188"/>
    </location>
</feature>
<reference evidence="3" key="1">
    <citation type="journal article" date="2014" name="Nature">
        <title>Elephant shark genome provides unique insights into gnathostome evolution.</title>
        <authorList>
            <consortium name="International Elephant Shark Genome Sequencing Consortium"/>
            <person name="Venkatesh B."/>
            <person name="Lee A.P."/>
            <person name="Ravi V."/>
            <person name="Maurya A.K."/>
            <person name="Lian M.M."/>
            <person name="Swann J.B."/>
            <person name="Ohta Y."/>
            <person name="Flajnik M.F."/>
            <person name="Sutoh Y."/>
            <person name="Kasahara M."/>
            <person name="Hoon S."/>
            <person name="Gangu V."/>
            <person name="Roy S.W."/>
            <person name="Irimia M."/>
            <person name="Korzh V."/>
            <person name="Kondrychyn I."/>
            <person name="Lim Z.W."/>
            <person name="Tay B.H."/>
            <person name="Tohari S."/>
            <person name="Kong K.W."/>
            <person name="Ho S."/>
            <person name="Lorente-Galdos B."/>
            <person name="Quilez J."/>
            <person name="Marques-Bonet T."/>
            <person name="Raney B.J."/>
            <person name="Ingham P.W."/>
            <person name="Tay A."/>
            <person name="Hillier L.W."/>
            <person name="Minx P."/>
            <person name="Boehm T."/>
            <person name="Wilson R.K."/>
            <person name="Brenner S."/>
            <person name="Warren W.C."/>
        </authorList>
    </citation>
    <scope>NUCLEOTIDE SEQUENCE</scope>
    <source>
        <tissue evidence="3">Liver</tissue>
    </source>
</reference>